<proteinExistence type="predicted"/>
<organism evidence="1">
    <name type="scientific">marine metagenome</name>
    <dbReference type="NCBI Taxonomy" id="408172"/>
    <lineage>
        <taxon>unclassified sequences</taxon>
        <taxon>metagenomes</taxon>
        <taxon>ecological metagenomes</taxon>
    </lineage>
</organism>
<gene>
    <name evidence="1" type="ORF">METZ01_LOCUS493020</name>
</gene>
<protein>
    <recommendedName>
        <fullName evidence="2">Glycosyltransferase subfamily 4-like N-terminal domain-containing protein</fullName>
    </recommendedName>
</protein>
<dbReference type="EMBL" id="UINC01214780">
    <property type="protein sequence ID" value="SVE40166.1"/>
    <property type="molecule type" value="Genomic_DNA"/>
</dbReference>
<accession>A0A383D6K4</accession>
<sequence>MKYSIAFYCQSVPFDQSTIKLETSLGGSESALIMMARQLSQNGHDVSVYTKIPQQEDRINDDYGIRWMDVSELM</sequence>
<reference evidence="1" key="1">
    <citation type="submission" date="2018-05" db="EMBL/GenBank/DDBJ databases">
        <authorList>
            <person name="Lanie J.A."/>
            <person name="Ng W.-L."/>
            <person name="Kazmierczak K.M."/>
            <person name="Andrzejewski T.M."/>
            <person name="Davidsen T.M."/>
            <person name="Wayne K.J."/>
            <person name="Tettelin H."/>
            <person name="Glass J.I."/>
            <person name="Rusch D."/>
            <person name="Podicherti R."/>
            <person name="Tsui H.-C.T."/>
            <person name="Winkler M.E."/>
        </authorList>
    </citation>
    <scope>NUCLEOTIDE SEQUENCE</scope>
</reference>
<name>A0A383D6K4_9ZZZZ</name>
<evidence type="ECO:0000313" key="1">
    <source>
        <dbReference type="EMBL" id="SVE40166.1"/>
    </source>
</evidence>
<feature type="non-terminal residue" evidence="1">
    <location>
        <position position="74"/>
    </location>
</feature>
<evidence type="ECO:0008006" key="2">
    <source>
        <dbReference type="Google" id="ProtNLM"/>
    </source>
</evidence>
<dbReference type="AlphaFoldDB" id="A0A383D6K4"/>